<dbReference type="GO" id="GO:0006325">
    <property type="term" value="P:chromatin organization"/>
    <property type="evidence" value="ECO:0007669"/>
    <property type="project" value="TreeGrafter"/>
</dbReference>
<feature type="compositionally biased region" description="Basic and acidic residues" evidence="1">
    <location>
        <begin position="277"/>
        <end position="288"/>
    </location>
</feature>
<feature type="compositionally biased region" description="Polar residues" evidence="1">
    <location>
        <begin position="701"/>
        <end position="714"/>
    </location>
</feature>
<dbReference type="AlphaFoldDB" id="A0A8J5K779"/>
<dbReference type="PANTHER" id="PTHR21669">
    <property type="entry name" value="CAPZ-INTERACTING PROTEIN AND RELATED PROTEINS"/>
    <property type="match status" value="1"/>
</dbReference>
<feature type="compositionally biased region" description="Low complexity" evidence="1">
    <location>
        <begin position="420"/>
        <end position="439"/>
    </location>
</feature>
<comment type="caution">
    <text evidence="3">The sequence shown here is derived from an EMBL/GenBank/DDBJ whole genome shotgun (WGS) entry which is preliminary data.</text>
</comment>
<feature type="compositionally biased region" description="Polar residues" evidence="1">
    <location>
        <begin position="394"/>
        <end position="409"/>
    </location>
</feature>
<evidence type="ECO:0000313" key="3">
    <source>
        <dbReference type="EMBL" id="KAG7168220.1"/>
    </source>
</evidence>
<feature type="compositionally biased region" description="Low complexity" evidence="1">
    <location>
        <begin position="828"/>
        <end position="870"/>
    </location>
</feature>
<feature type="region of interest" description="Disordered" evidence="1">
    <location>
        <begin position="377"/>
        <end position="490"/>
    </location>
</feature>
<accession>A0A8J5K779</accession>
<feature type="compositionally biased region" description="Polar residues" evidence="1">
    <location>
        <begin position="219"/>
        <end position="237"/>
    </location>
</feature>
<feature type="compositionally biased region" description="Low complexity" evidence="1">
    <location>
        <begin position="262"/>
        <end position="276"/>
    </location>
</feature>
<reference evidence="3" key="1">
    <citation type="journal article" date="2021" name="Sci. Adv.">
        <title>The American lobster genome reveals insights on longevity, neural, and immune adaptations.</title>
        <authorList>
            <person name="Polinski J.M."/>
            <person name="Zimin A.V."/>
            <person name="Clark K.F."/>
            <person name="Kohn A.B."/>
            <person name="Sadowski N."/>
            <person name="Timp W."/>
            <person name="Ptitsyn A."/>
            <person name="Khanna P."/>
            <person name="Romanova D.Y."/>
            <person name="Williams P."/>
            <person name="Greenwood S.J."/>
            <person name="Moroz L.L."/>
            <person name="Walt D.R."/>
            <person name="Bodnar A.G."/>
        </authorList>
    </citation>
    <scope>NUCLEOTIDE SEQUENCE</scope>
    <source>
        <strain evidence="3">GMGI-L3</strain>
    </source>
</reference>
<keyword evidence="4" id="KW-1185">Reference proteome</keyword>
<feature type="compositionally biased region" description="Polar residues" evidence="1">
    <location>
        <begin position="722"/>
        <end position="747"/>
    </location>
</feature>
<gene>
    <name evidence="3" type="primary">UBN2-L</name>
    <name evidence="3" type="ORF">Hamer_G016863</name>
</gene>
<feature type="compositionally biased region" description="Polar residues" evidence="1">
    <location>
        <begin position="558"/>
        <end position="581"/>
    </location>
</feature>
<feature type="region of interest" description="Disordered" evidence="1">
    <location>
        <begin position="127"/>
        <end position="194"/>
    </location>
</feature>
<dbReference type="Pfam" id="PF14075">
    <property type="entry name" value="UBN_AB"/>
    <property type="match status" value="1"/>
</dbReference>
<feature type="compositionally biased region" description="Basic and acidic residues" evidence="1">
    <location>
        <begin position="330"/>
        <end position="344"/>
    </location>
</feature>
<feature type="region of interest" description="Disordered" evidence="1">
    <location>
        <begin position="552"/>
        <end position="753"/>
    </location>
</feature>
<feature type="compositionally biased region" description="Polar residues" evidence="1">
    <location>
        <begin position="345"/>
        <end position="365"/>
    </location>
</feature>
<protein>
    <submittedName>
        <fullName evidence="3">Ubinuclein-2-like</fullName>
    </submittedName>
</protein>
<name>A0A8J5K779_HOMAM</name>
<evidence type="ECO:0000259" key="2">
    <source>
        <dbReference type="Pfam" id="PF14075"/>
    </source>
</evidence>
<feature type="domain" description="Ubinuclein middle" evidence="2">
    <location>
        <begin position="19"/>
        <end position="96"/>
    </location>
</feature>
<feature type="compositionally biased region" description="Low complexity" evidence="1">
    <location>
        <begin position="800"/>
        <end position="821"/>
    </location>
</feature>
<proteinExistence type="predicted"/>
<dbReference type="GO" id="GO:0005634">
    <property type="term" value="C:nucleus"/>
    <property type="evidence" value="ECO:0007669"/>
    <property type="project" value="TreeGrafter"/>
</dbReference>
<feature type="compositionally biased region" description="Polar residues" evidence="1">
    <location>
        <begin position="289"/>
        <end position="304"/>
    </location>
</feature>
<dbReference type="InterPro" id="IPR026947">
    <property type="entry name" value="UBN_middle_dom"/>
</dbReference>
<evidence type="ECO:0000256" key="1">
    <source>
        <dbReference type="SAM" id="MobiDB-lite"/>
    </source>
</evidence>
<feature type="compositionally biased region" description="Polar residues" evidence="1">
    <location>
        <begin position="662"/>
        <end position="677"/>
    </location>
</feature>
<dbReference type="Proteomes" id="UP000747542">
    <property type="component" value="Unassembled WGS sequence"/>
</dbReference>
<feature type="compositionally biased region" description="Low complexity" evidence="1">
    <location>
        <begin position="951"/>
        <end position="967"/>
    </location>
</feature>
<feature type="compositionally biased region" description="Polar residues" evidence="1">
    <location>
        <begin position="440"/>
        <end position="490"/>
    </location>
</feature>
<feature type="region of interest" description="Disordered" evidence="1">
    <location>
        <begin position="800"/>
        <end position="886"/>
    </location>
</feature>
<dbReference type="PANTHER" id="PTHR21669:SF28">
    <property type="entry name" value="YEMANUCLEIN"/>
    <property type="match status" value="1"/>
</dbReference>
<evidence type="ECO:0000313" key="4">
    <source>
        <dbReference type="Proteomes" id="UP000747542"/>
    </source>
</evidence>
<feature type="compositionally biased region" description="Low complexity" evidence="1">
    <location>
        <begin position="582"/>
        <end position="647"/>
    </location>
</feature>
<feature type="region of interest" description="Disordered" evidence="1">
    <location>
        <begin position="948"/>
        <end position="967"/>
    </location>
</feature>
<organism evidence="3 4">
    <name type="scientific">Homarus americanus</name>
    <name type="common">American lobster</name>
    <dbReference type="NCBI Taxonomy" id="6706"/>
    <lineage>
        <taxon>Eukaryota</taxon>
        <taxon>Metazoa</taxon>
        <taxon>Ecdysozoa</taxon>
        <taxon>Arthropoda</taxon>
        <taxon>Crustacea</taxon>
        <taxon>Multicrustacea</taxon>
        <taxon>Malacostraca</taxon>
        <taxon>Eumalacostraca</taxon>
        <taxon>Eucarida</taxon>
        <taxon>Decapoda</taxon>
        <taxon>Pleocyemata</taxon>
        <taxon>Astacidea</taxon>
        <taxon>Nephropoidea</taxon>
        <taxon>Nephropidae</taxon>
        <taxon>Homarus</taxon>
    </lineage>
</organism>
<feature type="compositionally biased region" description="Low complexity" evidence="1">
    <location>
        <begin position="238"/>
        <end position="252"/>
    </location>
</feature>
<dbReference type="EMBL" id="JAHLQT010020459">
    <property type="protein sequence ID" value="KAG7168220.1"/>
    <property type="molecule type" value="Genomic_DNA"/>
</dbReference>
<feature type="region of interest" description="Disordered" evidence="1">
    <location>
        <begin position="206"/>
        <end position="365"/>
    </location>
</feature>
<feature type="non-terminal residue" evidence="3">
    <location>
        <position position="967"/>
    </location>
</feature>
<sequence length="967" mass="105825">FSPISCFPSLIRGENGVTQNKDEEGEKKKCKLPKKKFLFTDEVKKLLCEVVSVRVQYWQMLRKRSETPEENIKRFLDTEVRPIWPKGWMNVHILFKESYESHAVITSKSYMKPASVKKSVSLGGGSVTNVSSSVSTQPPKPSLSATVIPKSLPSPVSSTSKGEAVKKKISPGEQKEVESTVKPATERTVSSSGGLSIKSVEKINEEAPKAVIAPEKLSETPSDSGDATKDNSPGKTQSKTVSSITSVSVIDLSSDDDKTMTNKVSSSKSNPVSGSSKPKDNNTSEKDTSAVSSTSVIQRVNSTSEGKKDDNLEEEMNLVMNEILQISKKKSADDTVDKTNKESANHSSVTSTTSKHQNLSQSQVQHQHNIVLPAHKHHTTQGPTTVDHPKHSPPVQQQKHTTEQTSPTQLHKHPVEHHSPVQQQIQSPQHHSPLQQQKQNIQHNSPVQQMKQTMQPNSPVQQLKQTMQPSSPVQQLKQTVQPNSPSQQLKQTIQPSSPVQQLKQTVQPSSPVQQLKQAVQPSSPIQQLKQTVQPSSPVQQLKQVVQPSSPVQQLKQAVQPSSPVQQLKQTVQPSSPVQQLKQAVQPSSPVQNQSQSHSLQQHNLPHPPKQSQQQLTMQQSHHQQVQQQQQQPLNLQQPKPQQSLNLQPPLPMQPPKSQQPLNLHQSNPQYHSSSQHKTSADSSHHKKQSQQYSHSHHQQQVQTKPINISVSSWNKGDKSHNSKSSPPSTNKTHSSWGSSHEVSPSRQRQSEAPIVSSVDPLANLRMMHGLSVSSITHKKTSAATSVYHSPAALATSSIGTYSTSVSKKSSGSSSSSTISTTNNIPAHSGSASLGTTSSKTSSLSYSSSQPKLSTSSHSYSSSSSSKHSSSQPKTRLDPYSASVSQSLYSSMTPDQQLNAYKQLQQHHQSNQLTPHQQQELWQQLNAGGYLAGVSNSEMLKLMTQMGKTMDSYSSSSQPGSGQHRGQF</sequence>